<proteinExistence type="predicted"/>
<dbReference type="Proteomes" id="UP000006247">
    <property type="component" value="Unassembled WGS sequence"/>
</dbReference>
<gene>
    <name evidence="1" type="ORF">CORMATOL_02328</name>
</gene>
<dbReference type="EMBL" id="ACEB01000036">
    <property type="protein sequence ID" value="EEG26159.1"/>
    <property type="molecule type" value="Genomic_DNA"/>
</dbReference>
<protein>
    <submittedName>
        <fullName evidence="1">Uncharacterized protein</fullName>
    </submittedName>
</protein>
<comment type="caution">
    <text evidence="1">The sequence shown here is derived from an EMBL/GenBank/DDBJ whole genome shotgun (WGS) entry which is preliminary data.</text>
</comment>
<reference evidence="1 2" key="1">
    <citation type="submission" date="2009-01" db="EMBL/GenBank/DDBJ databases">
        <authorList>
            <person name="Fulton L."/>
            <person name="Clifton S."/>
            <person name="Chinwalla A.T."/>
            <person name="Mitreva M."/>
            <person name="Sodergren E."/>
            <person name="Weinstock G."/>
            <person name="Clifton S."/>
            <person name="Dooling D.J."/>
            <person name="Fulton B."/>
            <person name="Minx P."/>
            <person name="Pepin K.H."/>
            <person name="Johnson M."/>
            <person name="Bhonagiri V."/>
            <person name="Nash W.E."/>
            <person name="Mardis E.R."/>
            <person name="Wilson R.K."/>
        </authorList>
    </citation>
    <scope>NUCLEOTIDE SEQUENCE [LARGE SCALE GENOMIC DNA]</scope>
    <source>
        <strain evidence="1 2">ATCC 33806</strain>
    </source>
</reference>
<evidence type="ECO:0000313" key="1">
    <source>
        <dbReference type="EMBL" id="EEG26159.1"/>
    </source>
</evidence>
<sequence>MMGATIRGRILWNFGVSVRPGIGWAISVSSTCHNAVRIVAW</sequence>
<evidence type="ECO:0000313" key="2">
    <source>
        <dbReference type="Proteomes" id="UP000006247"/>
    </source>
</evidence>
<dbReference type="AlphaFoldDB" id="C0E5P6"/>
<organism evidence="1 2">
    <name type="scientific">Corynebacterium matruchotii ATCC 33806</name>
    <dbReference type="NCBI Taxonomy" id="566549"/>
    <lineage>
        <taxon>Bacteria</taxon>
        <taxon>Bacillati</taxon>
        <taxon>Actinomycetota</taxon>
        <taxon>Actinomycetes</taxon>
        <taxon>Mycobacteriales</taxon>
        <taxon>Corynebacteriaceae</taxon>
        <taxon>Corynebacterium</taxon>
    </lineage>
</organism>
<dbReference type="HOGENOM" id="CLU_3268733_0_0_11"/>
<name>C0E5P6_9CORY</name>
<accession>C0E5P6</accession>